<dbReference type="SUPFAM" id="SSF63712">
    <property type="entry name" value="Nicotinic receptor ligand binding domain-like"/>
    <property type="match status" value="1"/>
</dbReference>
<protein>
    <recommendedName>
        <fullName evidence="10">Neurotransmitter-gated ion-channel ligand-binding domain-containing protein</fullName>
    </recommendedName>
</protein>
<feature type="domain" description="Neurotransmitter-gated ion-channel ligand-binding" evidence="6">
    <location>
        <begin position="45"/>
        <end position="98"/>
    </location>
</feature>
<proteinExistence type="predicted"/>
<dbReference type="Pfam" id="PF02931">
    <property type="entry name" value="Neur_chan_LBD"/>
    <property type="match status" value="2"/>
</dbReference>
<keyword evidence="2 5" id="KW-0812">Transmembrane</keyword>
<feature type="domain" description="Neurotransmitter-gated ion-channel ligand-binding" evidence="6">
    <location>
        <begin position="99"/>
        <end position="203"/>
    </location>
</feature>
<comment type="subcellular location">
    <subcellularLocation>
        <location evidence="1">Membrane</location>
        <topology evidence="1">Multi-pass membrane protein</topology>
    </subcellularLocation>
</comment>
<dbReference type="FunFam" id="2.70.170.10:FF:000060">
    <property type="entry name" value="Nicotinic acetylcholine receptor subunit alpha4"/>
    <property type="match status" value="1"/>
</dbReference>
<dbReference type="InterPro" id="IPR018000">
    <property type="entry name" value="Neurotransmitter_ion_chnl_CS"/>
</dbReference>
<keyword evidence="3 5" id="KW-1133">Transmembrane helix</keyword>
<reference evidence="8 9" key="1">
    <citation type="submission" date="2017-07" db="EMBL/GenBank/DDBJ databases">
        <authorList>
            <person name="Talla V."/>
            <person name="Backstrom N."/>
        </authorList>
    </citation>
    <scope>NUCLEOTIDE SEQUENCE [LARGE SCALE GENOMIC DNA]</scope>
</reference>
<feature type="domain" description="Neurotransmitter-gated ion-channel transmembrane" evidence="7">
    <location>
        <begin position="204"/>
        <end position="293"/>
    </location>
</feature>
<dbReference type="Proteomes" id="UP000324832">
    <property type="component" value="Unassembled WGS sequence"/>
</dbReference>
<dbReference type="InterPro" id="IPR038050">
    <property type="entry name" value="Neuro_actylchol_rec"/>
</dbReference>
<keyword evidence="9" id="KW-1185">Reference proteome</keyword>
<dbReference type="Gene3D" id="1.20.58.390">
    <property type="entry name" value="Neurotransmitter-gated ion-channel transmembrane domain"/>
    <property type="match status" value="1"/>
</dbReference>
<organism evidence="8 9">
    <name type="scientific">Leptidea sinapis</name>
    <dbReference type="NCBI Taxonomy" id="189913"/>
    <lineage>
        <taxon>Eukaryota</taxon>
        <taxon>Metazoa</taxon>
        <taxon>Ecdysozoa</taxon>
        <taxon>Arthropoda</taxon>
        <taxon>Hexapoda</taxon>
        <taxon>Insecta</taxon>
        <taxon>Pterygota</taxon>
        <taxon>Neoptera</taxon>
        <taxon>Endopterygota</taxon>
        <taxon>Lepidoptera</taxon>
        <taxon>Glossata</taxon>
        <taxon>Ditrysia</taxon>
        <taxon>Papilionoidea</taxon>
        <taxon>Pieridae</taxon>
        <taxon>Dismorphiinae</taxon>
        <taxon>Leptidea</taxon>
    </lineage>
</organism>
<evidence type="ECO:0000259" key="7">
    <source>
        <dbReference type="Pfam" id="PF02932"/>
    </source>
</evidence>
<evidence type="ECO:0000313" key="9">
    <source>
        <dbReference type="Proteomes" id="UP000324832"/>
    </source>
</evidence>
<evidence type="ECO:0000313" key="8">
    <source>
        <dbReference type="EMBL" id="VVC97730.1"/>
    </source>
</evidence>
<dbReference type="InterPro" id="IPR036734">
    <property type="entry name" value="Neur_chan_lig-bd_sf"/>
</dbReference>
<dbReference type="InterPro" id="IPR006202">
    <property type="entry name" value="Neur_chan_lig-bd"/>
</dbReference>
<dbReference type="InterPro" id="IPR006201">
    <property type="entry name" value="Neur_channel"/>
</dbReference>
<keyword evidence="4 5" id="KW-0472">Membrane</keyword>
<dbReference type="PANTHER" id="PTHR18945">
    <property type="entry name" value="NEUROTRANSMITTER GATED ION CHANNEL"/>
    <property type="match status" value="1"/>
</dbReference>
<dbReference type="EMBL" id="FZQP02003300">
    <property type="protein sequence ID" value="VVC97730.1"/>
    <property type="molecule type" value="Genomic_DNA"/>
</dbReference>
<sequence>KIVTELEVLQEKPIVVRRVLHAHLYPFSLWPLPKFSNQEANPDVKRLYDDLLSNYNRLIRPVTNVSDILTVRLGLKLSQLMEVNLKNQVMTTNLWVEQVTLMTKATLKYTGEVNWKPPAIYKSSCEINVEYFPFDEQTCFMKFGSWTYNGAQVDLKHMDQSPGSSLVHVGIDLSEFYLSVEWDILEVPATRNEEYYPCCPEPFSVFFLGLAEIIPPTSLAIPLLGKYLLFTMILVSLSVWVTVCIVNVHFRSPSTHTMSPWMRKVFLQFMPKLLMMRRTKYSLPEYDDTFISNGYTNELDMR</sequence>
<feature type="transmembrane region" description="Helical" evidence="5">
    <location>
        <begin position="227"/>
        <end position="250"/>
    </location>
</feature>
<dbReference type="InterPro" id="IPR036719">
    <property type="entry name" value="Neuro-gated_channel_TM_sf"/>
</dbReference>
<evidence type="ECO:0000256" key="3">
    <source>
        <dbReference type="ARBA" id="ARBA00022989"/>
    </source>
</evidence>
<gene>
    <name evidence="8" type="ORF">LSINAPIS_LOCUS8951</name>
</gene>
<evidence type="ECO:0000256" key="2">
    <source>
        <dbReference type="ARBA" id="ARBA00022692"/>
    </source>
</evidence>
<dbReference type="Gene3D" id="2.70.170.10">
    <property type="entry name" value="Neurotransmitter-gated ion-channel ligand-binding domain"/>
    <property type="match status" value="2"/>
</dbReference>
<name>A0A5E4QHH3_9NEOP</name>
<dbReference type="GO" id="GO:0016020">
    <property type="term" value="C:membrane"/>
    <property type="evidence" value="ECO:0007669"/>
    <property type="project" value="UniProtKB-SubCell"/>
</dbReference>
<evidence type="ECO:0008006" key="10">
    <source>
        <dbReference type="Google" id="ProtNLM"/>
    </source>
</evidence>
<accession>A0A5E4QHH3</accession>
<dbReference type="Pfam" id="PF02932">
    <property type="entry name" value="Neur_chan_memb"/>
    <property type="match status" value="1"/>
</dbReference>
<dbReference type="GO" id="GO:0004888">
    <property type="term" value="F:transmembrane signaling receptor activity"/>
    <property type="evidence" value="ECO:0007669"/>
    <property type="project" value="InterPro"/>
</dbReference>
<evidence type="ECO:0000256" key="4">
    <source>
        <dbReference type="ARBA" id="ARBA00023136"/>
    </source>
</evidence>
<dbReference type="GO" id="GO:0005230">
    <property type="term" value="F:extracellular ligand-gated monoatomic ion channel activity"/>
    <property type="evidence" value="ECO:0007669"/>
    <property type="project" value="InterPro"/>
</dbReference>
<feature type="non-terminal residue" evidence="8">
    <location>
        <position position="1"/>
    </location>
</feature>
<dbReference type="SUPFAM" id="SSF90112">
    <property type="entry name" value="Neurotransmitter-gated ion-channel transmembrane pore"/>
    <property type="match status" value="1"/>
</dbReference>
<evidence type="ECO:0000256" key="5">
    <source>
        <dbReference type="SAM" id="Phobius"/>
    </source>
</evidence>
<dbReference type="InterPro" id="IPR006029">
    <property type="entry name" value="Neurotrans-gated_channel_TM"/>
</dbReference>
<dbReference type="AlphaFoldDB" id="A0A5E4QHH3"/>
<evidence type="ECO:0000256" key="1">
    <source>
        <dbReference type="ARBA" id="ARBA00004141"/>
    </source>
</evidence>
<evidence type="ECO:0000259" key="6">
    <source>
        <dbReference type="Pfam" id="PF02931"/>
    </source>
</evidence>
<dbReference type="PROSITE" id="PS00236">
    <property type="entry name" value="NEUROTR_ION_CHANNEL"/>
    <property type="match status" value="1"/>
</dbReference>